<comment type="caution">
    <text evidence="9">The sequence shown here is derived from an EMBL/GenBank/DDBJ whole genome shotgun (WGS) entry which is preliminary data.</text>
</comment>
<keyword evidence="4 8" id="KW-1133">Transmembrane helix</keyword>
<feature type="transmembrane region" description="Helical" evidence="8">
    <location>
        <begin position="388"/>
        <end position="406"/>
    </location>
</feature>
<feature type="transmembrane region" description="Helical" evidence="8">
    <location>
        <begin position="336"/>
        <end position="357"/>
    </location>
</feature>
<feature type="transmembrane region" description="Helical" evidence="8">
    <location>
        <begin position="441"/>
        <end position="465"/>
    </location>
</feature>
<dbReference type="GO" id="GO:0008506">
    <property type="term" value="F:sucrose:proton symporter activity"/>
    <property type="evidence" value="ECO:0007669"/>
    <property type="project" value="TreeGrafter"/>
</dbReference>
<evidence type="ECO:0000256" key="8">
    <source>
        <dbReference type="SAM" id="Phobius"/>
    </source>
</evidence>
<feature type="transmembrane region" description="Helical" evidence="8">
    <location>
        <begin position="56"/>
        <end position="79"/>
    </location>
</feature>
<evidence type="ECO:0000256" key="2">
    <source>
        <dbReference type="ARBA" id="ARBA00022448"/>
    </source>
</evidence>
<feature type="transmembrane region" description="Helical" evidence="8">
    <location>
        <begin position="138"/>
        <end position="158"/>
    </location>
</feature>
<feature type="transmembrane region" description="Helical" evidence="8">
    <location>
        <begin position="178"/>
        <end position="198"/>
    </location>
</feature>
<organism evidence="9 10">
    <name type="scientific">Pinctada imbricata</name>
    <name type="common">Atlantic pearl-oyster</name>
    <name type="synonym">Pinctada martensii</name>
    <dbReference type="NCBI Taxonomy" id="66713"/>
    <lineage>
        <taxon>Eukaryota</taxon>
        <taxon>Metazoa</taxon>
        <taxon>Spiralia</taxon>
        <taxon>Lophotrochozoa</taxon>
        <taxon>Mollusca</taxon>
        <taxon>Bivalvia</taxon>
        <taxon>Autobranchia</taxon>
        <taxon>Pteriomorphia</taxon>
        <taxon>Pterioida</taxon>
        <taxon>Pterioidea</taxon>
        <taxon>Pteriidae</taxon>
        <taxon>Pinctada</taxon>
    </lineage>
</organism>
<evidence type="ECO:0000256" key="7">
    <source>
        <dbReference type="SAM" id="MobiDB-lite"/>
    </source>
</evidence>
<keyword evidence="2" id="KW-0813">Transport</keyword>
<dbReference type="Proteomes" id="UP001186944">
    <property type="component" value="Unassembled WGS sequence"/>
</dbReference>
<comment type="subcellular location">
    <subcellularLocation>
        <location evidence="1">Membrane</location>
        <topology evidence="1">Multi-pass membrane protein</topology>
    </subcellularLocation>
</comment>
<dbReference type="InterPro" id="IPR011701">
    <property type="entry name" value="MFS"/>
</dbReference>
<keyword evidence="5 8" id="KW-0472">Membrane</keyword>
<dbReference type="FunFam" id="1.20.1250.20:FF:000493">
    <property type="entry name" value="proton-associated sugar transporter A"/>
    <property type="match status" value="1"/>
</dbReference>
<dbReference type="SUPFAM" id="SSF103473">
    <property type="entry name" value="MFS general substrate transporter"/>
    <property type="match status" value="1"/>
</dbReference>
<feature type="compositionally biased region" description="Basic and acidic residues" evidence="7">
    <location>
        <begin position="278"/>
        <end position="303"/>
    </location>
</feature>
<keyword evidence="3 8" id="KW-0812">Transmembrane</keyword>
<evidence type="ECO:0000256" key="3">
    <source>
        <dbReference type="ARBA" id="ARBA00022692"/>
    </source>
</evidence>
<evidence type="ECO:0000256" key="6">
    <source>
        <dbReference type="ARBA" id="ARBA00038193"/>
    </source>
</evidence>
<dbReference type="Gene3D" id="1.20.1250.20">
    <property type="entry name" value="MFS general substrate transporter like domains"/>
    <property type="match status" value="1"/>
</dbReference>
<dbReference type="Pfam" id="PF07690">
    <property type="entry name" value="MFS_1"/>
    <property type="match status" value="1"/>
</dbReference>
<evidence type="ECO:0000256" key="4">
    <source>
        <dbReference type="ARBA" id="ARBA00022989"/>
    </source>
</evidence>
<feature type="transmembrane region" description="Helical" evidence="8">
    <location>
        <begin position="494"/>
        <end position="516"/>
    </location>
</feature>
<dbReference type="AlphaFoldDB" id="A0AA89C208"/>
<feature type="transmembrane region" description="Helical" evidence="8">
    <location>
        <begin position="418"/>
        <end position="435"/>
    </location>
</feature>
<sequence>MSLGLLTSTIQVLKKVKEQTDPYAQSLANGITEFIKPGTDYSYLTNRKTRLQLIRLSAVVCGIELCYAAETAFVTPILLKLGVPMSLMTLVCIKVPHHHVIGIALTIIGVAVLDFSCDAAQSPSRAYLLDISMAEDHSPGLTTFTVMAGLGGSVGYLMGGINWNVKSFGESLGGHVRIVFSIVLLIFIICVFITYTSFKEVPLSEIGFTEEQMQKKKKKKGKSKYTKFTNEETDTEFDEEIRTEALKTSRAQVSSYGSLSKEARVPTINVSHEDEDYDPKASPEVQNDKVSTKPKVGDTKPLEDNDSYRRLSAIQLLTEIKLKTYLMSIFKMPRPLLILCLTNLFCWMSLVCFSLYFTDFVGQAVYGGDPKSPTGSEKHQLYDDGVRLGSFGMSLYSLSCAMYSLCIEKLVSRFKAKPVYICGQLVYTLGMVVLACTRSRIATIIMSPSAGIMYATLFTMPYLLVAHYHTRTEFTTTHTEEERMENIRGLGTDIALVSSMVFLAQFLLSAFMGTVVDAVGSTVAVIVAAAILSCLGALTATQVTYYEM</sequence>
<reference evidence="9" key="1">
    <citation type="submission" date="2019-08" db="EMBL/GenBank/DDBJ databases">
        <title>The improved chromosome-level genome for the pearl oyster Pinctada fucata martensii using PacBio sequencing and Hi-C.</title>
        <authorList>
            <person name="Zheng Z."/>
        </authorList>
    </citation>
    <scope>NUCLEOTIDE SEQUENCE</scope>
    <source>
        <strain evidence="9">ZZ-2019</strain>
        <tissue evidence="9">Adductor muscle</tissue>
    </source>
</reference>
<protein>
    <submittedName>
        <fullName evidence="9">Uncharacterized protein</fullName>
    </submittedName>
</protein>
<evidence type="ECO:0000256" key="1">
    <source>
        <dbReference type="ARBA" id="ARBA00004141"/>
    </source>
</evidence>
<feature type="transmembrane region" description="Helical" evidence="8">
    <location>
        <begin position="99"/>
        <end position="117"/>
    </location>
</feature>
<keyword evidence="10" id="KW-1185">Reference proteome</keyword>
<comment type="similarity">
    <text evidence="6">Belongs to the glycoside-pentoside-hexuronide (GPH) cation symporter transporter (TC 2.A.2) family.</text>
</comment>
<feature type="region of interest" description="Disordered" evidence="7">
    <location>
        <begin position="271"/>
        <end position="303"/>
    </location>
</feature>
<name>A0AA89C208_PINIB</name>
<dbReference type="EMBL" id="VSWD01000003">
    <property type="protein sequence ID" value="KAK3105636.1"/>
    <property type="molecule type" value="Genomic_DNA"/>
</dbReference>
<accession>A0AA89C208</accession>
<evidence type="ECO:0000313" key="10">
    <source>
        <dbReference type="Proteomes" id="UP001186944"/>
    </source>
</evidence>
<evidence type="ECO:0000256" key="5">
    <source>
        <dbReference type="ARBA" id="ARBA00023136"/>
    </source>
</evidence>
<dbReference type="GO" id="GO:0016020">
    <property type="term" value="C:membrane"/>
    <property type="evidence" value="ECO:0007669"/>
    <property type="project" value="UniProtKB-SubCell"/>
</dbReference>
<dbReference type="PANTHER" id="PTHR19432:SF35">
    <property type="entry name" value="SOLUTE CARRIER FAMILY 45 MEMBER 3 ISOFORM X1"/>
    <property type="match status" value="1"/>
</dbReference>
<gene>
    <name evidence="9" type="ORF">FSP39_002399</name>
</gene>
<dbReference type="PANTHER" id="PTHR19432">
    <property type="entry name" value="SUGAR TRANSPORTER"/>
    <property type="match status" value="1"/>
</dbReference>
<dbReference type="InterPro" id="IPR036259">
    <property type="entry name" value="MFS_trans_sf"/>
</dbReference>
<feature type="transmembrane region" description="Helical" evidence="8">
    <location>
        <begin position="522"/>
        <end position="546"/>
    </location>
</feature>
<evidence type="ECO:0000313" key="9">
    <source>
        <dbReference type="EMBL" id="KAK3105636.1"/>
    </source>
</evidence>
<proteinExistence type="inferred from homology"/>